<proteinExistence type="predicted"/>
<reference evidence="1 2" key="1">
    <citation type="submission" date="2024-01" db="EMBL/GenBank/DDBJ databases">
        <title>Novel species of the genus Luteimonas isolated from rivers.</title>
        <authorList>
            <person name="Lu H."/>
        </authorList>
    </citation>
    <scope>NUCLEOTIDE SEQUENCE [LARGE SCALE GENOMIC DNA]</scope>
    <source>
        <strain evidence="1 2">SMYT11W</strain>
    </source>
</reference>
<protein>
    <recommendedName>
        <fullName evidence="3">RiboL-PSP-HEPN domain-containing protein</fullName>
    </recommendedName>
</protein>
<evidence type="ECO:0000313" key="1">
    <source>
        <dbReference type="EMBL" id="MEF3081331.1"/>
    </source>
</evidence>
<dbReference type="RefSeq" id="WP_332077064.1">
    <property type="nucleotide sequence ID" value="NZ_JAZHBM010000001.1"/>
</dbReference>
<gene>
    <name evidence="1" type="ORF">V3391_03785</name>
</gene>
<dbReference type="EMBL" id="JAZHBM010000001">
    <property type="protein sequence ID" value="MEF3081331.1"/>
    <property type="molecule type" value="Genomic_DNA"/>
</dbReference>
<accession>A0ABU7WBK7</accession>
<evidence type="ECO:0000313" key="2">
    <source>
        <dbReference type="Proteomes" id="UP001358324"/>
    </source>
</evidence>
<comment type="caution">
    <text evidence="1">The sequence shown here is derived from an EMBL/GenBank/DDBJ whole genome shotgun (WGS) entry which is preliminary data.</text>
</comment>
<keyword evidence="2" id="KW-1185">Reference proteome</keyword>
<sequence length="209" mass="23229">MKENELTLQILDAATAKAVRDRARDRAAPAYPTSAALEEFQRVVHRYVTCLAFVVKGFALISESLPDAKSPTQNIFVGNGPPGEGDALSRIRVEEAHDYLAKDGFFTDAITKSLIVRIYAEWDEKYRAAIGLECGVSVGGVSSDLMGDLRHIRNWIVHKKSIAPPNFRSFAVLQWRVTAGEFFAVTRGDFEDLIIEINRMVVSIGDRID</sequence>
<name>A0ABU7WBK7_9GAMM</name>
<dbReference type="Proteomes" id="UP001358324">
    <property type="component" value="Unassembled WGS sequence"/>
</dbReference>
<organism evidence="1 2">
    <name type="scientific">Luteimonas flava</name>
    <dbReference type="NCBI Taxonomy" id="3115822"/>
    <lineage>
        <taxon>Bacteria</taxon>
        <taxon>Pseudomonadati</taxon>
        <taxon>Pseudomonadota</taxon>
        <taxon>Gammaproteobacteria</taxon>
        <taxon>Lysobacterales</taxon>
        <taxon>Lysobacteraceae</taxon>
        <taxon>Luteimonas</taxon>
    </lineage>
</organism>
<evidence type="ECO:0008006" key="3">
    <source>
        <dbReference type="Google" id="ProtNLM"/>
    </source>
</evidence>